<accession>A0A6A6R1X7</accession>
<feature type="compositionally biased region" description="Acidic residues" evidence="6">
    <location>
        <begin position="276"/>
        <end position="286"/>
    </location>
</feature>
<dbReference type="Proteomes" id="UP000799750">
    <property type="component" value="Unassembled WGS sequence"/>
</dbReference>
<dbReference type="EMBL" id="MU004185">
    <property type="protein sequence ID" value="KAF2498705.1"/>
    <property type="molecule type" value="Genomic_DNA"/>
</dbReference>
<reference evidence="7" key="1">
    <citation type="journal article" date="2020" name="Stud. Mycol.">
        <title>101 Dothideomycetes genomes: a test case for predicting lifestyles and emergence of pathogens.</title>
        <authorList>
            <person name="Haridas S."/>
            <person name="Albert R."/>
            <person name="Binder M."/>
            <person name="Bloem J."/>
            <person name="Labutti K."/>
            <person name="Salamov A."/>
            <person name="Andreopoulos B."/>
            <person name="Baker S."/>
            <person name="Barry K."/>
            <person name="Bills G."/>
            <person name="Bluhm B."/>
            <person name="Cannon C."/>
            <person name="Castanera R."/>
            <person name="Culley D."/>
            <person name="Daum C."/>
            <person name="Ezra D."/>
            <person name="Gonzalez J."/>
            <person name="Henrissat B."/>
            <person name="Kuo A."/>
            <person name="Liang C."/>
            <person name="Lipzen A."/>
            <person name="Lutzoni F."/>
            <person name="Magnuson J."/>
            <person name="Mondo S."/>
            <person name="Nolan M."/>
            <person name="Ohm R."/>
            <person name="Pangilinan J."/>
            <person name="Park H.-J."/>
            <person name="Ramirez L."/>
            <person name="Alfaro M."/>
            <person name="Sun H."/>
            <person name="Tritt A."/>
            <person name="Yoshinaga Y."/>
            <person name="Zwiers L.-H."/>
            <person name="Turgeon B."/>
            <person name="Goodwin S."/>
            <person name="Spatafora J."/>
            <person name="Crous P."/>
            <person name="Grigoriev I."/>
        </authorList>
    </citation>
    <scope>NUCLEOTIDE SEQUENCE</scope>
    <source>
        <strain evidence="7">CBS 269.34</strain>
    </source>
</reference>
<feature type="region of interest" description="Disordered" evidence="6">
    <location>
        <begin position="700"/>
        <end position="780"/>
    </location>
</feature>
<proteinExistence type="predicted"/>
<dbReference type="OrthoDB" id="20886at2759"/>
<dbReference type="Pfam" id="PF08598">
    <property type="entry name" value="Sds3"/>
    <property type="match status" value="1"/>
</dbReference>
<feature type="compositionally biased region" description="Polar residues" evidence="6">
    <location>
        <begin position="29"/>
        <end position="60"/>
    </location>
</feature>
<feature type="compositionally biased region" description="Acidic residues" evidence="6">
    <location>
        <begin position="356"/>
        <end position="365"/>
    </location>
</feature>
<feature type="region of interest" description="Disordered" evidence="6">
    <location>
        <begin position="323"/>
        <end position="365"/>
    </location>
</feature>
<evidence type="ECO:0000256" key="6">
    <source>
        <dbReference type="SAM" id="MobiDB-lite"/>
    </source>
</evidence>
<comment type="subcellular location">
    <subcellularLocation>
        <location evidence="1">Nucleus</location>
    </subcellularLocation>
</comment>
<dbReference type="GO" id="GO:0005654">
    <property type="term" value="C:nucleoplasm"/>
    <property type="evidence" value="ECO:0007669"/>
    <property type="project" value="UniProtKB-ARBA"/>
</dbReference>
<feature type="region of interest" description="Disordered" evidence="6">
    <location>
        <begin position="1"/>
        <end position="60"/>
    </location>
</feature>
<evidence type="ECO:0000313" key="7">
    <source>
        <dbReference type="EMBL" id="KAF2498705.1"/>
    </source>
</evidence>
<feature type="compositionally biased region" description="Low complexity" evidence="6">
    <location>
        <begin position="765"/>
        <end position="780"/>
    </location>
</feature>
<dbReference type="InterPro" id="IPR013907">
    <property type="entry name" value="Sds3"/>
</dbReference>
<feature type="region of interest" description="Disordered" evidence="6">
    <location>
        <begin position="632"/>
        <end position="683"/>
    </location>
</feature>
<feature type="compositionally biased region" description="Basic residues" evidence="6">
    <location>
        <begin position="323"/>
        <end position="333"/>
    </location>
</feature>
<feature type="compositionally biased region" description="Basic and acidic residues" evidence="6">
    <location>
        <begin position="248"/>
        <end position="261"/>
    </location>
</feature>
<gene>
    <name evidence="7" type="ORF">BU16DRAFT_524788</name>
</gene>
<keyword evidence="2" id="KW-0678">Repressor</keyword>
<feature type="compositionally biased region" description="Polar residues" evidence="6">
    <location>
        <begin position="1"/>
        <end position="17"/>
    </location>
</feature>
<evidence type="ECO:0000256" key="3">
    <source>
        <dbReference type="ARBA" id="ARBA00023015"/>
    </source>
</evidence>
<feature type="compositionally biased region" description="Basic and acidic residues" evidence="6">
    <location>
        <begin position="92"/>
        <end position="101"/>
    </location>
</feature>
<name>A0A6A6R1X7_9PEZI</name>
<keyword evidence="4" id="KW-0804">Transcription</keyword>
<evidence type="ECO:0000256" key="5">
    <source>
        <dbReference type="ARBA" id="ARBA00023242"/>
    </source>
</evidence>
<feature type="region of interest" description="Disordered" evidence="6">
    <location>
        <begin position="89"/>
        <end position="154"/>
    </location>
</feature>
<evidence type="ECO:0008006" key="9">
    <source>
        <dbReference type="Google" id="ProtNLM"/>
    </source>
</evidence>
<evidence type="ECO:0000313" key="8">
    <source>
        <dbReference type="Proteomes" id="UP000799750"/>
    </source>
</evidence>
<evidence type="ECO:0000256" key="1">
    <source>
        <dbReference type="ARBA" id="ARBA00004123"/>
    </source>
</evidence>
<evidence type="ECO:0000256" key="2">
    <source>
        <dbReference type="ARBA" id="ARBA00022491"/>
    </source>
</evidence>
<protein>
    <recommendedName>
        <fullName evidence="9">Transcriptional regulatory protein DEP1</fullName>
    </recommendedName>
</protein>
<dbReference type="PANTHER" id="PTHR21964">
    <property type="entry name" value="BREAST CANCER METASTASIS-SUPPRESSOR 1"/>
    <property type="match status" value="1"/>
</dbReference>
<feature type="compositionally biased region" description="Polar residues" evidence="6">
    <location>
        <begin position="632"/>
        <end position="649"/>
    </location>
</feature>
<keyword evidence="8" id="KW-1185">Reference proteome</keyword>
<evidence type="ECO:0000256" key="4">
    <source>
        <dbReference type="ARBA" id="ARBA00023163"/>
    </source>
</evidence>
<keyword evidence="3" id="KW-0805">Transcription regulation</keyword>
<sequence>MSALQRTSRSRSKTAPDTSGDHAGFNGTHPVTSTRPLSTETPASTQRATPHTFSSENNPQIPAKITAGMLETLSAANLPVGLVQINGDAASGEDHFDDQSDNRSSSLSELADGLDDQDEPTPIADPASLYEENDSEAETERLERTPRKLVRTGTNTTIASETIVERTPSKLSNALLLDQDESGPPSPLAIVEDGIAKDIADGETDMNSVSLKLAEVVGSSTDSLADMAGKKRKRASDDSSDDELEAEEPARKRSDNGREDPLNAEQASNADHSDQADLEEEGDTPEEPAVPTAAQQLDIEETIADVAEEAVNELAAVAKLPKTRKGGKRKGRKPANDSAEELATNAEDGAEHVEGEHDEDDGGVMDEELNKKKTAIESLAEIEKKFKIFREKYCDESLAQITKELELLKQPHCTHPEYLTMVQCVDERRDAKVDYEKRLAGFKQNSLNVRSMAERHQLHGQYFQAVREIREKFISECNERIYQLQKGRRQMGVDETVYAYAFPEKRSTQVQHQTAYNHEVSVLSGIAKYVGFPAAPNITPARSSDIDDDLRAMKIPVRPAPPTFRPTYRPSRADEAAAEEQFIEQTPWANPRHPDHQAHYQAVPASASRNISQTYQTPAGQRRMIDVHVPNGSASTIDMASNPPSSAAAQGQGGHDRTPADSPVMQMKRNAGRPDVPSPDDHRLNSFAAISREAYQNNNHHLYSSPAGVHAEHTPDEREPTHAASVAPRWNGAGMRHLTAAAPPPGRAQDPRTDPGRAPLGQRNSLGAVSVGSGSALFGR</sequence>
<feature type="region of interest" description="Disordered" evidence="6">
    <location>
        <begin position="221"/>
        <end position="301"/>
    </location>
</feature>
<dbReference type="SMART" id="SM01401">
    <property type="entry name" value="Sds3"/>
    <property type="match status" value="1"/>
</dbReference>
<feature type="compositionally biased region" description="Basic and acidic residues" evidence="6">
    <location>
        <begin position="710"/>
        <end position="721"/>
    </location>
</feature>
<keyword evidence="5" id="KW-0539">Nucleus</keyword>
<dbReference type="GO" id="GO:0010468">
    <property type="term" value="P:regulation of gene expression"/>
    <property type="evidence" value="ECO:0007669"/>
    <property type="project" value="UniProtKB-ARBA"/>
</dbReference>
<organism evidence="7 8">
    <name type="scientific">Lophium mytilinum</name>
    <dbReference type="NCBI Taxonomy" id="390894"/>
    <lineage>
        <taxon>Eukaryota</taxon>
        <taxon>Fungi</taxon>
        <taxon>Dikarya</taxon>
        <taxon>Ascomycota</taxon>
        <taxon>Pezizomycotina</taxon>
        <taxon>Dothideomycetes</taxon>
        <taxon>Pleosporomycetidae</taxon>
        <taxon>Mytilinidiales</taxon>
        <taxon>Mytilinidiaceae</taxon>
        <taxon>Lophium</taxon>
    </lineage>
</organism>
<feature type="compositionally biased region" description="Acidic residues" evidence="6">
    <location>
        <begin position="238"/>
        <end position="247"/>
    </location>
</feature>
<dbReference type="AlphaFoldDB" id="A0A6A6R1X7"/>